<dbReference type="PANTHER" id="PTHR14490">
    <property type="entry name" value="ZINC FINGER, ZZ TYPE"/>
    <property type="match status" value="1"/>
</dbReference>
<sequence>MSEKLSLLNDSSDECSEGEFKINKSYANKYNIWRNKEELQKLKDLSKEISESSSESEEVEPVIEKDFLKTLSLLKSKDPRIYDEKVEFFTEEPVVVKKEKKEKPMFLKDYERTDS</sequence>
<keyword evidence="2" id="KW-1185">Reference proteome</keyword>
<dbReference type="EMBL" id="BMAU01021215">
    <property type="protein sequence ID" value="GFX99766.1"/>
    <property type="molecule type" value="Genomic_DNA"/>
</dbReference>
<dbReference type="Proteomes" id="UP000887159">
    <property type="component" value="Unassembled WGS sequence"/>
</dbReference>
<protein>
    <submittedName>
        <fullName evidence="1">Protein KRI1</fullName>
    </submittedName>
</protein>
<name>A0A8X6V0D4_TRICX</name>
<dbReference type="InterPro" id="IPR018034">
    <property type="entry name" value="Kri1"/>
</dbReference>
<comment type="caution">
    <text evidence="1">The sequence shown here is derived from an EMBL/GenBank/DDBJ whole genome shotgun (WGS) entry which is preliminary data.</text>
</comment>
<dbReference type="GO" id="GO:0030686">
    <property type="term" value="C:90S preribosome"/>
    <property type="evidence" value="ECO:0007669"/>
    <property type="project" value="TreeGrafter"/>
</dbReference>
<evidence type="ECO:0000313" key="1">
    <source>
        <dbReference type="EMBL" id="GFX99766.1"/>
    </source>
</evidence>
<accession>A0A8X6V0D4</accession>
<dbReference type="GO" id="GO:0000447">
    <property type="term" value="P:endonucleolytic cleavage in ITS1 to separate SSU-rRNA from 5.8S rRNA and LSU-rRNA from tricistronic rRNA transcript (SSU-rRNA, 5.8S rRNA, LSU-rRNA)"/>
    <property type="evidence" value="ECO:0007669"/>
    <property type="project" value="TreeGrafter"/>
</dbReference>
<gene>
    <name evidence="1" type="primary">KRI1</name>
    <name evidence="1" type="ORF">TNCV_258051</name>
</gene>
<evidence type="ECO:0000313" key="2">
    <source>
        <dbReference type="Proteomes" id="UP000887159"/>
    </source>
</evidence>
<reference evidence="1" key="1">
    <citation type="submission" date="2020-08" db="EMBL/GenBank/DDBJ databases">
        <title>Multicomponent nature underlies the extraordinary mechanical properties of spider dragline silk.</title>
        <authorList>
            <person name="Kono N."/>
            <person name="Nakamura H."/>
            <person name="Mori M."/>
            <person name="Yoshida Y."/>
            <person name="Ohtoshi R."/>
            <person name="Malay A.D."/>
            <person name="Moran D.A.P."/>
            <person name="Tomita M."/>
            <person name="Numata K."/>
            <person name="Arakawa K."/>
        </authorList>
    </citation>
    <scope>NUCLEOTIDE SEQUENCE</scope>
</reference>
<proteinExistence type="predicted"/>
<dbReference type="AlphaFoldDB" id="A0A8X6V0D4"/>
<dbReference type="PANTHER" id="PTHR14490:SF5">
    <property type="entry name" value="PROTEIN KRI1 HOMOLOG"/>
    <property type="match status" value="1"/>
</dbReference>
<dbReference type="GO" id="GO:0005730">
    <property type="term" value="C:nucleolus"/>
    <property type="evidence" value="ECO:0007669"/>
    <property type="project" value="TreeGrafter"/>
</dbReference>
<organism evidence="1 2">
    <name type="scientific">Trichonephila clavipes</name>
    <name type="common">Golden silk orbweaver</name>
    <name type="synonym">Nephila clavipes</name>
    <dbReference type="NCBI Taxonomy" id="2585209"/>
    <lineage>
        <taxon>Eukaryota</taxon>
        <taxon>Metazoa</taxon>
        <taxon>Ecdysozoa</taxon>
        <taxon>Arthropoda</taxon>
        <taxon>Chelicerata</taxon>
        <taxon>Arachnida</taxon>
        <taxon>Araneae</taxon>
        <taxon>Araneomorphae</taxon>
        <taxon>Entelegynae</taxon>
        <taxon>Araneoidea</taxon>
        <taxon>Nephilidae</taxon>
        <taxon>Trichonephila</taxon>
    </lineage>
</organism>